<comment type="caution">
    <text evidence="4">The sequence shown here is derived from an EMBL/GenBank/DDBJ whole genome shotgun (WGS) entry which is preliminary data.</text>
</comment>
<dbReference type="PROSITE" id="PS50883">
    <property type="entry name" value="EAL"/>
    <property type="match status" value="1"/>
</dbReference>
<dbReference type="SUPFAM" id="SSF55073">
    <property type="entry name" value="Nucleotide cyclase"/>
    <property type="match status" value="1"/>
</dbReference>
<dbReference type="SUPFAM" id="SSF141868">
    <property type="entry name" value="EAL domain-like"/>
    <property type="match status" value="1"/>
</dbReference>
<feature type="domain" description="EAL" evidence="2">
    <location>
        <begin position="397"/>
        <end position="647"/>
    </location>
</feature>
<dbReference type="Pfam" id="PF00563">
    <property type="entry name" value="EAL"/>
    <property type="match status" value="1"/>
</dbReference>
<keyword evidence="1" id="KW-0472">Membrane</keyword>
<dbReference type="InterPro" id="IPR052155">
    <property type="entry name" value="Biofilm_reg_signaling"/>
</dbReference>
<dbReference type="EMBL" id="JAHHZF010000017">
    <property type="protein sequence ID" value="MBT9293000.1"/>
    <property type="molecule type" value="Genomic_DNA"/>
</dbReference>
<dbReference type="AlphaFoldDB" id="A0A947GGX7"/>
<dbReference type="InterPro" id="IPR043128">
    <property type="entry name" value="Rev_trsase/Diguanyl_cyclase"/>
</dbReference>
<dbReference type="Gene3D" id="3.30.70.270">
    <property type="match status" value="1"/>
</dbReference>
<dbReference type="CDD" id="cd01948">
    <property type="entry name" value="EAL"/>
    <property type="match status" value="1"/>
</dbReference>
<evidence type="ECO:0000256" key="1">
    <source>
        <dbReference type="SAM" id="Phobius"/>
    </source>
</evidence>
<evidence type="ECO:0000259" key="2">
    <source>
        <dbReference type="PROSITE" id="PS50883"/>
    </source>
</evidence>
<dbReference type="InterPro" id="IPR001633">
    <property type="entry name" value="EAL_dom"/>
</dbReference>
<sequence>MWNSDRLRYGLFAIVPVMGIASITLPAVVWNTNAALERSVRHDIAWTAEHGRRELTTFSHHVMTYSLNPSAEAADGIRLYHDILLARLNTWASGSFRKFIDERNSRQETLATISTGLNEIGRHIATIEMKSAQEAVLGMTSKVQGAVDILVSEAQTASANQITRNHEQLRLLQSIQQLLIAGLLISGFMLIAILLLQNRLLRRANAAEKETAEQYEYIAAHDTLTGLPNRAAFRTAFASALTNRQPDALKSGGNGLAVCIVDLDGFKPINDTLGHLIGDKLLVATADRLRKWVVQRPGSVASRFGGDEFVILLANVGGAEAAMQAADAIHGLLRAPHEINGQVMFVDASIGVSVSNGGSGAVDLLLQADLALNRSKSAGKGTVMLYEPGMEDEIVRRRALEIELGQAVANKEFEPFYQPIIDLPTGSVVGIEALVRWRHPRRGLVSPSEFIAVAESSGHIVEIGQIVLEKACLDASALAKPIQVSVNLSMVQLMRVDVPAMVADILARTALAPERLKLEITESVMMCDEARSRDLISRLRELGIWISLDDFGTGYSSLSYLRGFGFDEIKIDRSFVSALDQDPESLAIVQTIIALGRRLGLRVVAEGIETEFQANMIMACGCTRGQGYLFSEPVPFPALKALIEPSMVEAARVA</sequence>
<reference evidence="4 5" key="1">
    <citation type="submission" date="2021-06" db="EMBL/GenBank/DDBJ databases">
        <authorList>
            <person name="Grouzdev D.S."/>
            <person name="Koziaeva V."/>
        </authorList>
    </citation>
    <scope>NUCLEOTIDE SEQUENCE [LARGE SCALE GENOMIC DNA]</scope>
    <source>
        <strain evidence="4 5">22</strain>
    </source>
</reference>
<accession>A0A947GGX7</accession>
<protein>
    <submittedName>
        <fullName evidence="4">Bifunctional diguanylate cyclase/phosphodiesterase</fullName>
    </submittedName>
</protein>
<keyword evidence="1" id="KW-1133">Transmembrane helix</keyword>
<dbReference type="Gene3D" id="3.20.20.450">
    <property type="entry name" value="EAL domain"/>
    <property type="match status" value="1"/>
</dbReference>
<dbReference type="InterPro" id="IPR000160">
    <property type="entry name" value="GGDEF_dom"/>
</dbReference>
<keyword evidence="5" id="KW-1185">Reference proteome</keyword>
<keyword evidence="1" id="KW-0812">Transmembrane</keyword>
<dbReference type="InterPro" id="IPR029787">
    <property type="entry name" value="Nucleotide_cyclase"/>
</dbReference>
<feature type="transmembrane region" description="Helical" evidence="1">
    <location>
        <begin position="178"/>
        <end position="196"/>
    </location>
</feature>
<organism evidence="4 5">
    <name type="scientific">Prosthecodimorpha staleyi</name>
    <dbReference type="NCBI Taxonomy" id="2840188"/>
    <lineage>
        <taxon>Bacteria</taxon>
        <taxon>Pseudomonadati</taxon>
        <taxon>Pseudomonadota</taxon>
        <taxon>Alphaproteobacteria</taxon>
        <taxon>Hyphomicrobiales</taxon>
        <taxon>Ancalomicrobiaceae</taxon>
        <taxon>Prosthecodimorpha</taxon>
    </lineage>
</organism>
<feature type="domain" description="GGDEF" evidence="3">
    <location>
        <begin position="254"/>
        <end position="388"/>
    </location>
</feature>
<dbReference type="PROSITE" id="PS50887">
    <property type="entry name" value="GGDEF"/>
    <property type="match status" value="1"/>
</dbReference>
<dbReference type="Pfam" id="PF00990">
    <property type="entry name" value="GGDEF"/>
    <property type="match status" value="1"/>
</dbReference>
<feature type="transmembrane region" description="Helical" evidence="1">
    <location>
        <begin position="7"/>
        <end position="30"/>
    </location>
</feature>
<dbReference type="NCBIfam" id="TIGR00254">
    <property type="entry name" value="GGDEF"/>
    <property type="match status" value="1"/>
</dbReference>
<dbReference type="InterPro" id="IPR035919">
    <property type="entry name" value="EAL_sf"/>
</dbReference>
<proteinExistence type="predicted"/>
<dbReference type="SMART" id="SM00267">
    <property type="entry name" value="GGDEF"/>
    <property type="match status" value="1"/>
</dbReference>
<dbReference type="PANTHER" id="PTHR44757:SF2">
    <property type="entry name" value="BIOFILM ARCHITECTURE MAINTENANCE PROTEIN MBAA"/>
    <property type="match status" value="1"/>
</dbReference>
<name>A0A947GGX7_9HYPH</name>
<evidence type="ECO:0000259" key="3">
    <source>
        <dbReference type="PROSITE" id="PS50887"/>
    </source>
</evidence>
<dbReference type="Proteomes" id="UP000766595">
    <property type="component" value="Unassembled WGS sequence"/>
</dbReference>
<evidence type="ECO:0000313" key="4">
    <source>
        <dbReference type="EMBL" id="MBT9293000.1"/>
    </source>
</evidence>
<dbReference type="SMART" id="SM00052">
    <property type="entry name" value="EAL"/>
    <property type="match status" value="1"/>
</dbReference>
<dbReference type="RefSeq" id="WP_261971500.1">
    <property type="nucleotide sequence ID" value="NZ_JAHHZF010000017.1"/>
</dbReference>
<gene>
    <name evidence="4" type="ORF">KL771_26295</name>
</gene>
<dbReference type="CDD" id="cd01949">
    <property type="entry name" value="GGDEF"/>
    <property type="match status" value="1"/>
</dbReference>
<dbReference type="PANTHER" id="PTHR44757">
    <property type="entry name" value="DIGUANYLATE CYCLASE DGCP"/>
    <property type="match status" value="1"/>
</dbReference>
<evidence type="ECO:0000313" key="5">
    <source>
        <dbReference type="Proteomes" id="UP000766595"/>
    </source>
</evidence>